<evidence type="ECO:0000313" key="3">
    <source>
        <dbReference type="EMBL" id="MBO8446796.1"/>
    </source>
</evidence>
<dbReference type="PANTHER" id="PTHR23150">
    <property type="entry name" value="SULFATASE MODIFYING FACTOR 1, 2"/>
    <property type="match status" value="1"/>
</dbReference>
<dbReference type="InterPro" id="IPR005532">
    <property type="entry name" value="SUMF_dom"/>
</dbReference>
<dbReference type="Proteomes" id="UP000823637">
    <property type="component" value="Unassembled WGS sequence"/>
</dbReference>
<dbReference type="Gene3D" id="3.90.1580.10">
    <property type="entry name" value="paralog of FGE (formylglycine-generating enzyme)"/>
    <property type="match status" value="2"/>
</dbReference>
<reference evidence="3" key="1">
    <citation type="submission" date="2020-10" db="EMBL/GenBank/DDBJ databases">
        <authorList>
            <person name="Gilroy R."/>
        </authorList>
    </citation>
    <scope>NUCLEOTIDE SEQUENCE</scope>
    <source>
        <strain evidence="3">D3-1215</strain>
    </source>
</reference>
<dbReference type="PANTHER" id="PTHR23150:SF19">
    <property type="entry name" value="FORMYLGLYCINE-GENERATING ENZYME"/>
    <property type="match status" value="1"/>
</dbReference>
<dbReference type="SUPFAM" id="SSF56436">
    <property type="entry name" value="C-type lectin-like"/>
    <property type="match status" value="1"/>
</dbReference>
<reference evidence="3" key="2">
    <citation type="journal article" date="2021" name="PeerJ">
        <title>Extensive microbial diversity within the chicken gut microbiome revealed by metagenomics and culture.</title>
        <authorList>
            <person name="Gilroy R."/>
            <person name="Ravi A."/>
            <person name="Getino M."/>
            <person name="Pursley I."/>
            <person name="Horton D.L."/>
            <person name="Alikhan N.F."/>
            <person name="Baker D."/>
            <person name="Gharbi K."/>
            <person name="Hall N."/>
            <person name="Watson M."/>
            <person name="Adriaenssens E.M."/>
            <person name="Foster-Nyarko E."/>
            <person name="Jarju S."/>
            <person name="Secka A."/>
            <person name="Antonio M."/>
            <person name="Oren A."/>
            <person name="Chaudhuri R.R."/>
            <person name="La Ragione R."/>
            <person name="Hildebrand F."/>
            <person name="Pallen M.J."/>
        </authorList>
    </citation>
    <scope>NUCLEOTIDE SEQUENCE</scope>
    <source>
        <strain evidence="3">D3-1215</strain>
    </source>
</reference>
<evidence type="ECO:0000256" key="1">
    <source>
        <dbReference type="SAM" id="SignalP"/>
    </source>
</evidence>
<accession>A0A9D9EEV9</accession>
<feature type="chain" id="PRO_5039624081" evidence="1">
    <location>
        <begin position="22"/>
        <end position="511"/>
    </location>
</feature>
<dbReference type="AlphaFoldDB" id="A0A9D9EEV9"/>
<evidence type="ECO:0000259" key="2">
    <source>
        <dbReference type="Pfam" id="PF03781"/>
    </source>
</evidence>
<gene>
    <name evidence="3" type="ORF">IAC32_03500</name>
</gene>
<protein>
    <submittedName>
        <fullName evidence="3">SUMF1/EgtB/PvdO family nonheme iron enzyme</fullName>
    </submittedName>
</protein>
<organism evidence="3 4">
    <name type="scientific">Candidatus Enterocola intestinipullorum</name>
    <dbReference type="NCBI Taxonomy" id="2840783"/>
    <lineage>
        <taxon>Bacteria</taxon>
        <taxon>Pseudomonadati</taxon>
        <taxon>Bacteroidota</taxon>
        <taxon>Bacteroidia</taxon>
        <taxon>Bacteroidales</taxon>
        <taxon>Candidatus Enterocola</taxon>
    </lineage>
</organism>
<feature type="domain" description="Sulfatase-modifying factor enzyme-like" evidence="2">
    <location>
        <begin position="54"/>
        <end position="364"/>
    </location>
</feature>
<dbReference type="InterPro" id="IPR051043">
    <property type="entry name" value="Sulfatase_Mod_Factor_Kinase"/>
</dbReference>
<dbReference type="InterPro" id="IPR016187">
    <property type="entry name" value="CTDL_fold"/>
</dbReference>
<dbReference type="GO" id="GO:0120147">
    <property type="term" value="F:formylglycine-generating oxidase activity"/>
    <property type="evidence" value="ECO:0007669"/>
    <property type="project" value="TreeGrafter"/>
</dbReference>
<proteinExistence type="predicted"/>
<evidence type="ECO:0000313" key="4">
    <source>
        <dbReference type="Proteomes" id="UP000823637"/>
    </source>
</evidence>
<dbReference type="InterPro" id="IPR042095">
    <property type="entry name" value="SUMF_sf"/>
</dbReference>
<keyword evidence="1" id="KW-0732">Signal</keyword>
<dbReference type="EMBL" id="JADIMR010000049">
    <property type="protein sequence ID" value="MBO8446796.1"/>
    <property type="molecule type" value="Genomic_DNA"/>
</dbReference>
<dbReference type="Pfam" id="PF03781">
    <property type="entry name" value="FGE-sulfatase"/>
    <property type="match status" value="1"/>
</dbReference>
<feature type="signal peptide" evidence="1">
    <location>
        <begin position="1"/>
        <end position="21"/>
    </location>
</feature>
<name>A0A9D9EEV9_9BACT</name>
<dbReference type="PROSITE" id="PS51257">
    <property type="entry name" value="PROKAR_LIPOPROTEIN"/>
    <property type="match status" value="1"/>
</dbReference>
<comment type="caution">
    <text evidence="3">The sequence shown here is derived from an EMBL/GenBank/DDBJ whole genome shotgun (WGS) entry which is preliminary data.</text>
</comment>
<sequence>MMRSTKTFFLTVLGMVALTLASCNKNTSGTTGWKYNDAEYGGFQVVDGYQQQTPPGMVFIPGGTFTMGRVTEDIFSEWNNYPRRVSVNNFYMDQYEISNRDWKEYVYWMGLMYGGEVAEKCRPDSTVWREELAYNEPYLNYYFTHTAYDMYPVVGISWEQATDYCTWRSDRVNERILVEEGVIDFPDFEAISQDSTKAGNDSIAKDMVFNTGKYLTVSDYNPDREKSSMKDAFGNVRKTNMNDGLLMPNFRLPTEAEWEFAAYGIQSASEMETYENRRIYPWDGSQMRNPNRKGRGKMMANFARGRGDMMGVAGDANDNATITAPVNSFWPNDFGLYNMAGNVNEWVMDVYRQLSSEEFEEYNPFRGNIYKSPVRDSSGVYQLDSLGRLDMAVEYSKTDSLAAYVKLDVRNYGDGDAASSYDQNQWKAVVDPDAATKKLYDADEPTDPESMLSSKISNTTRVYKGGGWKDRAYWLSPSTRRYLEQTEKRNDIGFRCAMDCVGSDKGNNPKN</sequence>